<reference evidence="1" key="1">
    <citation type="submission" date="2020-06" db="EMBL/GenBank/DDBJ databases">
        <title>Unique genomic features of the anaerobic methanotrophic archaea.</title>
        <authorList>
            <person name="Chadwick G.L."/>
            <person name="Skennerton C.T."/>
            <person name="Laso-Perez R."/>
            <person name="Leu A.O."/>
            <person name="Speth D.R."/>
            <person name="Yu H."/>
            <person name="Morgan-Lang C."/>
            <person name="Hatzenpichler R."/>
            <person name="Goudeau D."/>
            <person name="Malmstrom R."/>
            <person name="Brazelton W.J."/>
            <person name="Woyke T."/>
            <person name="Hallam S.J."/>
            <person name="Tyson G.W."/>
            <person name="Wegener G."/>
            <person name="Boetius A."/>
            <person name="Orphan V."/>
        </authorList>
    </citation>
    <scope>NUCLEOTIDE SEQUENCE</scope>
</reference>
<evidence type="ECO:0000313" key="1">
    <source>
        <dbReference type="EMBL" id="QNO51704.1"/>
    </source>
</evidence>
<accession>A0A7G9YUM0</accession>
<dbReference type="InterPro" id="IPR035069">
    <property type="entry name" value="TTHA1013/TTHA0281-like"/>
</dbReference>
<proteinExistence type="predicted"/>
<organism evidence="1">
    <name type="scientific">Candidatus Methanophagaceae archaeon ANME-1 ERB6</name>
    <dbReference type="NCBI Taxonomy" id="2759912"/>
    <lineage>
        <taxon>Archaea</taxon>
        <taxon>Methanobacteriati</taxon>
        <taxon>Methanobacteriota</taxon>
        <taxon>Stenosarchaea group</taxon>
        <taxon>Methanomicrobia</taxon>
        <taxon>Candidatus Methanophagales</taxon>
        <taxon>Candidatus Methanophagaceae</taxon>
    </lineage>
</organism>
<sequence length="141" mass="16011">MPLQQSQHRRRIIVGATSITLLWEKKIKRVRGVEQTNKITFEQYVRLALSHAGFSRNEDTSWTVEVPVLPGCITWGITRREAVEMAKDAIEAWIITALRFGDEIPAIDGCYLQYAIDEIEDVKTTPRETEGSYSETTGGRV</sequence>
<dbReference type="EMBL" id="MT631476">
    <property type="protein sequence ID" value="QNO51704.1"/>
    <property type="molecule type" value="Genomic_DNA"/>
</dbReference>
<dbReference type="SUPFAM" id="SSF143100">
    <property type="entry name" value="TTHA1013/TTHA0281-like"/>
    <property type="match status" value="1"/>
</dbReference>
<protein>
    <submittedName>
        <fullName evidence="1">Uncharacterized protein</fullName>
    </submittedName>
</protein>
<dbReference type="InterPro" id="IPR049389">
    <property type="entry name" value="TTHA0281-like"/>
</dbReference>
<name>A0A7G9YUM0_9EURY</name>
<dbReference type="AlphaFoldDB" id="A0A7G9YUM0"/>
<dbReference type="Gene3D" id="3.30.160.250">
    <property type="match status" value="1"/>
</dbReference>
<dbReference type="Pfam" id="PF21748">
    <property type="entry name" value="UPF0150"/>
    <property type="match status" value="1"/>
</dbReference>
<gene>
    <name evidence="1" type="ORF">GMKFMAKO_00020</name>
</gene>